<feature type="compositionally biased region" description="Basic residues" evidence="9">
    <location>
        <begin position="106"/>
        <end position="117"/>
    </location>
</feature>
<dbReference type="CDD" id="cd20267">
    <property type="entry name" value="Complex1_LYR_LYRM7"/>
    <property type="match status" value="1"/>
</dbReference>
<dbReference type="GO" id="GO:0034551">
    <property type="term" value="P:mitochondrial respiratory chain complex III assembly"/>
    <property type="evidence" value="ECO:0007669"/>
    <property type="project" value="InterPro"/>
</dbReference>
<comment type="similarity">
    <text evidence="2">Belongs to the complex I LYR family. MZM1 subfamily.</text>
</comment>
<keyword evidence="7" id="KW-0143">Chaperone</keyword>
<dbReference type="AlphaFoldDB" id="A0A1C7N633"/>
<dbReference type="PANTHER" id="PTHR46749:SF1">
    <property type="entry name" value="COMPLEX III ASSEMBLY FACTOR LYRM7"/>
    <property type="match status" value="1"/>
</dbReference>
<dbReference type="InterPro" id="IPR045298">
    <property type="entry name" value="Complex1_LYR_LYRM7"/>
</dbReference>
<feature type="region of interest" description="Disordered" evidence="9">
    <location>
        <begin position="95"/>
        <end position="127"/>
    </location>
</feature>
<dbReference type="FunCoup" id="A0A1C7N633">
    <property type="interactions" value="94"/>
</dbReference>
<evidence type="ECO:0000313" key="10">
    <source>
        <dbReference type="EMBL" id="OBZ84615.1"/>
    </source>
</evidence>
<keyword evidence="11" id="KW-1185">Reference proteome</keyword>
<dbReference type="STRING" id="101091.A0A1C7N633"/>
<organism evidence="10 11">
    <name type="scientific">Choanephora cucurbitarum</name>
    <dbReference type="NCBI Taxonomy" id="101091"/>
    <lineage>
        <taxon>Eukaryota</taxon>
        <taxon>Fungi</taxon>
        <taxon>Fungi incertae sedis</taxon>
        <taxon>Mucoromycota</taxon>
        <taxon>Mucoromycotina</taxon>
        <taxon>Mucoromycetes</taxon>
        <taxon>Mucorales</taxon>
        <taxon>Mucorineae</taxon>
        <taxon>Choanephoraceae</taxon>
        <taxon>Choanephoroideae</taxon>
        <taxon>Choanephora</taxon>
    </lineage>
</organism>
<evidence type="ECO:0000256" key="4">
    <source>
        <dbReference type="ARBA" id="ARBA00015108"/>
    </source>
</evidence>
<evidence type="ECO:0000256" key="7">
    <source>
        <dbReference type="ARBA" id="ARBA00023186"/>
    </source>
</evidence>
<evidence type="ECO:0000256" key="2">
    <source>
        <dbReference type="ARBA" id="ARBA00009949"/>
    </source>
</evidence>
<dbReference type="EMBL" id="LUGH01000489">
    <property type="protein sequence ID" value="OBZ84615.1"/>
    <property type="molecule type" value="Genomic_DNA"/>
</dbReference>
<dbReference type="PANTHER" id="PTHR46749">
    <property type="entry name" value="COMPLEX III ASSEMBLY FACTOR LYRM7"/>
    <property type="match status" value="1"/>
</dbReference>
<dbReference type="GO" id="GO:0044183">
    <property type="term" value="F:protein folding chaperone"/>
    <property type="evidence" value="ECO:0007669"/>
    <property type="project" value="TreeGrafter"/>
</dbReference>
<proteinExistence type="inferred from homology"/>
<keyword evidence="6" id="KW-0496">Mitochondrion</keyword>
<dbReference type="OrthoDB" id="529194at2759"/>
<comment type="function">
    <text evidence="8">Assembly factor required for Rieske Fe-S protein RIP1 incorporation into the cytochrome b-c1 (CIII) complex. Functions as a chaperone, binding to this subunit within the mitochondrial matrix and stabilizing it prior to its translocation and insertion into the late CIII dimeric intermediate within the mitochondrial inner membrane. Modulates the mitochondrial matrix zinc pool.</text>
</comment>
<gene>
    <name evidence="10" type="primary">MZM1</name>
    <name evidence="10" type="ORF">A0J61_07338</name>
</gene>
<evidence type="ECO:0000256" key="8">
    <source>
        <dbReference type="ARBA" id="ARBA00025268"/>
    </source>
</evidence>
<comment type="caution">
    <text evidence="10">The sequence shown here is derived from an EMBL/GenBank/DDBJ whole genome shotgun (WGS) entry which is preliminary data.</text>
</comment>
<evidence type="ECO:0000256" key="5">
    <source>
        <dbReference type="ARBA" id="ARBA00022946"/>
    </source>
</evidence>
<evidence type="ECO:0000256" key="9">
    <source>
        <dbReference type="SAM" id="MobiDB-lite"/>
    </source>
</evidence>
<evidence type="ECO:0000256" key="3">
    <source>
        <dbReference type="ARBA" id="ARBA00011589"/>
    </source>
</evidence>
<comment type="subunit">
    <text evidence="3">Interacts with RIP1.</text>
</comment>
<evidence type="ECO:0000256" key="6">
    <source>
        <dbReference type="ARBA" id="ARBA00023128"/>
    </source>
</evidence>
<sequence>MSISPSKQAAIQAYRHLLKTQREVFGADHRAILAAKRETYARFMQSKDETNTTVLEEKLELAGQVASLLRRNVIQAVPKGDDTYKLRITKDTELGDNDSIKNTKNINRKNRKGKKHEHTGGCCGGHH</sequence>
<reference evidence="10 11" key="1">
    <citation type="submission" date="2016-03" db="EMBL/GenBank/DDBJ databases">
        <title>Choanephora cucurbitarum.</title>
        <authorList>
            <person name="Min B."/>
            <person name="Park H."/>
            <person name="Park J.-H."/>
            <person name="Shin H.-D."/>
            <person name="Choi I.-G."/>
        </authorList>
    </citation>
    <scope>NUCLEOTIDE SEQUENCE [LARGE SCALE GENOMIC DNA]</scope>
    <source>
        <strain evidence="10 11">KUS-F28377</strain>
    </source>
</reference>
<name>A0A1C7N633_9FUNG</name>
<accession>A0A1C7N633</accession>
<protein>
    <recommendedName>
        <fullName evidence="4">Mitochondrial zinc maintenance protein 1, mitochondrial</fullName>
    </recommendedName>
</protein>
<dbReference type="InterPro" id="IPR050435">
    <property type="entry name" value="MZM1/LYRM7"/>
</dbReference>
<evidence type="ECO:0000256" key="1">
    <source>
        <dbReference type="ARBA" id="ARBA00004305"/>
    </source>
</evidence>
<comment type="subcellular location">
    <subcellularLocation>
        <location evidence="1">Mitochondrion matrix</location>
    </subcellularLocation>
</comment>
<dbReference type="GO" id="GO:0005759">
    <property type="term" value="C:mitochondrial matrix"/>
    <property type="evidence" value="ECO:0007669"/>
    <property type="project" value="UniProtKB-SubCell"/>
</dbReference>
<evidence type="ECO:0000313" key="11">
    <source>
        <dbReference type="Proteomes" id="UP000093000"/>
    </source>
</evidence>
<dbReference type="InParanoid" id="A0A1C7N633"/>
<keyword evidence="5" id="KW-0809">Transit peptide</keyword>
<dbReference type="Proteomes" id="UP000093000">
    <property type="component" value="Unassembled WGS sequence"/>
</dbReference>